<evidence type="ECO:0000313" key="6">
    <source>
        <dbReference type="EMBL" id="CAE1153064.1"/>
    </source>
</evidence>
<organism evidence="6 7">
    <name type="scientific">Acanthosepion pharaonis</name>
    <name type="common">Pharaoh cuttlefish</name>
    <name type="synonym">Sepia pharaonis</name>
    <dbReference type="NCBI Taxonomy" id="158019"/>
    <lineage>
        <taxon>Eukaryota</taxon>
        <taxon>Metazoa</taxon>
        <taxon>Spiralia</taxon>
        <taxon>Lophotrochozoa</taxon>
        <taxon>Mollusca</taxon>
        <taxon>Cephalopoda</taxon>
        <taxon>Coleoidea</taxon>
        <taxon>Decapodiformes</taxon>
        <taxon>Sepiida</taxon>
        <taxon>Sepiina</taxon>
        <taxon>Sepiidae</taxon>
        <taxon>Acanthosepion</taxon>
    </lineage>
</organism>
<name>A0A812AQL7_ACAPH</name>
<dbReference type="OrthoDB" id="273070at2759"/>
<dbReference type="Proteomes" id="UP000597762">
    <property type="component" value="Unassembled WGS sequence"/>
</dbReference>
<keyword evidence="3" id="KW-0862">Zinc</keyword>
<feature type="domain" description="C2H2-type" evidence="5">
    <location>
        <begin position="20"/>
        <end position="47"/>
    </location>
</feature>
<dbReference type="GO" id="GO:0003723">
    <property type="term" value="F:RNA binding"/>
    <property type="evidence" value="ECO:0007669"/>
    <property type="project" value="InterPro"/>
</dbReference>
<proteinExistence type="predicted"/>
<dbReference type="InterPro" id="IPR013087">
    <property type="entry name" value="Znf_C2H2_type"/>
</dbReference>
<dbReference type="GO" id="GO:0005634">
    <property type="term" value="C:nucleus"/>
    <property type="evidence" value="ECO:0007669"/>
    <property type="project" value="TreeGrafter"/>
</dbReference>
<sequence>MKKKKKNKPNKRDLPENCAFYCDVCDRGFKTEEKLKEHTDGHEKCKEEGCSYIAAPKLVQLHVRNHHYTGLAKKIWSVESQEDIAKWIIERKKNFPTAANIEKKKALEAEKKARGEVLNEKQFYHRPNDQRQKHKGHYGPWGKKRKFNDCLAEDLSPEKKAEKAKDEVNNKQICDKRETCASTESSDPLSAILNTDLVTFSNNADSNEENKSTSKSLSLPSSLKALQTIYKSDEDDVNDVNANENLVPSTEYQCNMTILKEWKNSSNHHQRSENHVRLEAQELAKRPWHSKVFKRDRPTLLEKLLAKEIRHERNMILQCIHYIVKNNFFDKPNSVCPNQ</sequence>
<dbReference type="Pfam" id="PF12171">
    <property type="entry name" value="zf-C2H2_jaz"/>
    <property type="match status" value="1"/>
</dbReference>
<dbReference type="PANTHER" id="PTHR13309:SF0">
    <property type="entry name" value="FMR1-INTERACTING PROTEIN NUFIP1"/>
    <property type="match status" value="1"/>
</dbReference>
<dbReference type="InterPro" id="IPR036236">
    <property type="entry name" value="Znf_C2H2_sf"/>
</dbReference>
<evidence type="ECO:0000256" key="4">
    <source>
        <dbReference type="PROSITE-ProRule" id="PRU00042"/>
    </source>
</evidence>
<comment type="caution">
    <text evidence="6">The sequence shown here is derived from an EMBL/GenBank/DDBJ whole genome shotgun (WGS) entry which is preliminary data.</text>
</comment>
<evidence type="ECO:0000313" key="7">
    <source>
        <dbReference type="Proteomes" id="UP000597762"/>
    </source>
</evidence>
<dbReference type="PROSITE" id="PS50157">
    <property type="entry name" value="ZINC_FINGER_C2H2_2"/>
    <property type="match status" value="1"/>
</dbReference>
<dbReference type="Pfam" id="PF10453">
    <property type="entry name" value="NUFIP1"/>
    <property type="match status" value="1"/>
</dbReference>
<dbReference type="SMART" id="SM00355">
    <property type="entry name" value="ZnF_C2H2"/>
    <property type="match status" value="2"/>
</dbReference>
<evidence type="ECO:0000256" key="2">
    <source>
        <dbReference type="ARBA" id="ARBA00022771"/>
    </source>
</evidence>
<dbReference type="PROSITE" id="PS00028">
    <property type="entry name" value="ZINC_FINGER_C2H2_1"/>
    <property type="match status" value="1"/>
</dbReference>
<keyword evidence="1" id="KW-0479">Metal-binding</keyword>
<accession>A0A812AQL7</accession>
<dbReference type="EMBL" id="CAHIKZ030000112">
    <property type="protein sequence ID" value="CAE1153064.1"/>
    <property type="molecule type" value="Genomic_DNA"/>
</dbReference>
<dbReference type="InterPro" id="IPR039136">
    <property type="entry name" value="NUFIP1-like"/>
</dbReference>
<evidence type="ECO:0000256" key="3">
    <source>
        <dbReference type="ARBA" id="ARBA00022833"/>
    </source>
</evidence>
<dbReference type="SUPFAM" id="SSF57667">
    <property type="entry name" value="beta-beta-alpha zinc fingers"/>
    <property type="match status" value="1"/>
</dbReference>
<evidence type="ECO:0000259" key="5">
    <source>
        <dbReference type="PROSITE" id="PS50157"/>
    </source>
</evidence>
<evidence type="ECO:0000256" key="1">
    <source>
        <dbReference type="ARBA" id="ARBA00022723"/>
    </source>
</evidence>
<dbReference type="GO" id="GO:0008270">
    <property type="term" value="F:zinc ion binding"/>
    <property type="evidence" value="ECO:0007669"/>
    <property type="project" value="UniProtKB-KW"/>
</dbReference>
<protein>
    <submittedName>
        <fullName evidence="6">NUFIP1</fullName>
    </submittedName>
</protein>
<dbReference type="InterPro" id="IPR022755">
    <property type="entry name" value="Znf_C2H2_jaz"/>
</dbReference>
<dbReference type="GO" id="GO:0000492">
    <property type="term" value="P:box C/D snoRNP assembly"/>
    <property type="evidence" value="ECO:0007669"/>
    <property type="project" value="TreeGrafter"/>
</dbReference>
<dbReference type="InterPro" id="IPR019496">
    <property type="entry name" value="NUFIP1_cons_dom"/>
</dbReference>
<keyword evidence="2 4" id="KW-0863">Zinc-finger</keyword>
<gene>
    <name evidence="6" type="ORF">SPHA_3684</name>
</gene>
<dbReference type="PANTHER" id="PTHR13309">
    <property type="entry name" value="NUCLEAR FRAGILE X MENTAL RETARDATION PROTEIN INTERACTING PROTEIN 1"/>
    <property type="match status" value="1"/>
</dbReference>
<dbReference type="AlphaFoldDB" id="A0A812AQL7"/>
<reference evidence="6" key="1">
    <citation type="submission" date="2021-01" db="EMBL/GenBank/DDBJ databases">
        <authorList>
            <person name="Li R."/>
            <person name="Bekaert M."/>
        </authorList>
    </citation>
    <scope>NUCLEOTIDE SEQUENCE</scope>
    <source>
        <strain evidence="6">Farmed</strain>
    </source>
</reference>
<keyword evidence="7" id="KW-1185">Reference proteome</keyword>